<dbReference type="EMBL" id="AGBW02012180">
    <property type="protein sequence ID" value="OWR45501.1"/>
    <property type="molecule type" value="Genomic_DNA"/>
</dbReference>
<feature type="region of interest" description="Disordered" evidence="1">
    <location>
        <begin position="43"/>
        <end position="76"/>
    </location>
</feature>
<dbReference type="KEGG" id="dpl:KGM_209612"/>
<sequence length="76" mass="8399">MATFMLWRDEVQRSAALEMRSKQQPRPSYRWLGTNENVVMGVNGRAGDVGRGATESGDGHSSIRVRPADSHLSTLL</sequence>
<evidence type="ECO:0000313" key="3">
    <source>
        <dbReference type="Proteomes" id="UP000007151"/>
    </source>
</evidence>
<dbReference type="InParanoid" id="A0A212EVL3"/>
<evidence type="ECO:0000313" key="2">
    <source>
        <dbReference type="EMBL" id="OWR45501.1"/>
    </source>
</evidence>
<comment type="caution">
    <text evidence="2">The sequence shown here is derived from an EMBL/GenBank/DDBJ whole genome shotgun (WGS) entry which is preliminary data.</text>
</comment>
<dbReference type="AlphaFoldDB" id="A0A212EVL3"/>
<name>A0A212EVL3_DANPL</name>
<organism evidence="2 3">
    <name type="scientific">Danaus plexippus plexippus</name>
    <dbReference type="NCBI Taxonomy" id="278856"/>
    <lineage>
        <taxon>Eukaryota</taxon>
        <taxon>Metazoa</taxon>
        <taxon>Ecdysozoa</taxon>
        <taxon>Arthropoda</taxon>
        <taxon>Hexapoda</taxon>
        <taxon>Insecta</taxon>
        <taxon>Pterygota</taxon>
        <taxon>Neoptera</taxon>
        <taxon>Endopterygota</taxon>
        <taxon>Lepidoptera</taxon>
        <taxon>Glossata</taxon>
        <taxon>Ditrysia</taxon>
        <taxon>Papilionoidea</taxon>
        <taxon>Nymphalidae</taxon>
        <taxon>Danainae</taxon>
        <taxon>Danaini</taxon>
        <taxon>Danaina</taxon>
        <taxon>Danaus</taxon>
        <taxon>Danaus</taxon>
    </lineage>
</organism>
<reference evidence="2 3" key="1">
    <citation type="journal article" date="2011" name="Cell">
        <title>The monarch butterfly genome yields insights into long-distance migration.</title>
        <authorList>
            <person name="Zhan S."/>
            <person name="Merlin C."/>
            <person name="Boore J.L."/>
            <person name="Reppert S.M."/>
        </authorList>
    </citation>
    <scope>NUCLEOTIDE SEQUENCE [LARGE SCALE GENOMIC DNA]</scope>
    <source>
        <strain evidence="2">F-2</strain>
    </source>
</reference>
<evidence type="ECO:0000256" key="1">
    <source>
        <dbReference type="SAM" id="MobiDB-lite"/>
    </source>
</evidence>
<accession>A0A212EVL3</accession>
<protein>
    <submittedName>
        <fullName evidence="2">Uncharacterized protein</fullName>
    </submittedName>
</protein>
<proteinExistence type="predicted"/>
<gene>
    <name evidence="2" type="ORF">KGM_209612</name>
</gene>
<dbReference type="Proteomes" id="UP000007151">
    <property type="component" value="Unassembled WGS sequence"/>
</dbReference>
<keyword evidence="3" id="KW-1185">Reference proteome</keyword>